<dbReference type="InterPro" id="IPR044851">
    <property type="entry name" value="Wax_synthase"/>
</dbReference>
<dbReference type="EMBL" id="MU005615">
    <property type="protein sequence ID" value="KAF2678011.1"/>
    <property type="molecule type" value="Genomic_DNA"/>
</dbReference>
<comment type="subcellular location">
    <subcellularLocation>
        <location evidence="1">Membrane</location>
        <topology evidence="1">Multi-pass membrane protein</topology>
    </subcellularLocation>
</comment>
<evidence type="ECO:0000256" key="3">
    <source>
        <dbReference type="ARBA" id="ARBA00022679"/>
    </source>
</evidence>
<keyword evidence="10" id="KW-1185">Reference proteome</keyword>
<dbReference type="Pfam" id="PF13813">
    <property type="entry name" value="MBOAT_2"/>
    <property type="match status" value="1"/>
</dbReference>
<dbReference type="AlphaFoldDB" id="A0A6G1IJ90"/>
<feature type="domain" description="Wax synthase" evidence="8">
    <location>
        <begin position="257"/>
        <end position="344"/>
    </location>
</feature>
<evidence type="ECO:0000256" key="4">
    <source>
        <dbReference type="ARBA" id="ARBA00022692"/>
    </source>
</evidence>
<name>A0A6G1IJ90_9PLEO</name>
<proteinExistence type="inferred from homology"/>
<evidence type="ECO:0000256" key="1">
    <source>
        <dbReference type="ARBA" id="ARBA00004141"/>
    </source>
</evidence>
<keyword evidence="3" id="KW-0808">Transferase</keyword>
<keyword evidence="4 7" id="KW-0812">Transmembrane</keyword>
<comment type="similarity">
    <text evidence="2">Belongs to the wax synthase family.</text>
</comment>
<feature type="transmembrane region" description="Helical" evidence="7">
    <location>
        <begin position="60"/>
        <end position="77"/>
    </location>
</feature>
<evidence type="ECO:0000313" key="10">
    <source>
        <dbReference type="Proteomes" id="UP000799291"/>
    </source>
</evidence>
<dbReference type="PANTHER" id="PTHR31595:SF27">
    <property type="entry name" value="WAX SYNTHASE DOMAIN-CONTAINING PROTEIN-RELATED"/>
    <property type="match status" value="1"/>
</dbReference>
<keyword evidence="5 7" id="KW-1133">Transmembrane helix</keyword>
<protein>
    <recommendedName>
        <fullName evidence="8">Wax synthase domain-containing protein</fullName>
    </recommendedName>
</protein>
<dbReference type="GO" id="GO:0016020">
    <property type="term" value="C:membrane"/>
    <property type="evidence" value="ECO:0007669"/>
    <property type="project" value="UniProtKB-SubCell"/>
</dbReference>
<sequence length="418" mass="46599">MLHLASHPVFLWFFSFTIDVLVVSFTSPSSPVRPACLPVLFFNVWLMLRSGKTVHYTHPMYANLLGGSVFTLALQYFNVVILRKSSYEAGGPTTTPEGAPLRLLANRKQENAAKRYEYASVLVKGQRRVVWGISHFFDSRLSGTPWEVKNVPTFSTKNPSHVPSKGDFLRNILRCIVSLILLDLARPSSDTTENAILFADSKVPFFTRLGSVSGEDIAMRFITTTASTAMTYLLFQSMYSSGAVIMVGLNLSPPERWRPLFGDILGAYSLRRAWSTFWHQGMANCLTGPAKFFTFRVLGLPKTSSIARYIFIVVVFPLSGAMHICGELTAGIPLSESGVVQFFTTQALGLLLEDAVVGGWRLVVGRSDCEAQWWKKVFGFVWVVTWLAWSMPVWTYPASRRSQGEGILPFSIVNHLKA</sequence>
<dbReference type="InterPro" id="IPR032805">
    <property type="entry name" value="Wax_synthase_dom"/>
</dbReference>
<evidence type="ECO:0000256" key="5">
    <source>
        <dbReference type="ARBA" id="ARBA00022989"/>
    </source>
</evidence>
<evidence type="ECO:0000256" key="6">
    <source>
        <dbReference type="ARBA" id="ARBA00023136"/>
    </source>
</evidence>
<dbReference type="GO" id="GO:0008374">
    <property type="term" value="F:O-acyltransferase activity"/>
    <property type="evidence" value="ECO:0007669"/>
    <property type="project" value="InterPro"/>
</dbReference>
<evidence type="ECO:0000259" key="8">
    <source>
        <dbReference type="Pfam" id="PF13813"/>
    </source>
</evidence>
<keyword evidence="6 7" id="KW-0472">Membrane</keyword>
<reference evidence="9" key="1">
    <citation type="journal article" date="2020" name="Stud. Mycol.">
        <title>101 Dothideomycetes genomes: a test case for predicting lifestyles and emergence of pathogens.</title>
        <authorList>
            <person name="Haridas S."/>
            <person name="Albert R."/>
            <person name="Binder M."/>
            <person name="Bloem J."/>
            <person name="Labutti K."/>
            <person name="Salamov A."/>
            <person name="Andreopoulos B."/>
            <person name="Baker S."/>
            <person name="Barry K."/>
            <person name="Bills G."/>
            <person name="Bluhm B."/>
            <person name="Cannon C."/>
            <person name="Castanera R."/>
            <person name="Culley D."/>
            <person name="Daum C."/>
            <person name="Ezra D."/>
            <person name="Gonzalez J."/>
            <person name="Henrissat B."/>
            <person name="Kuo A."/>
            <person name="Liang C."/>
            <person name="Lipzen A."/>
            <person name="Lutzoni F."/>
            <person name="Magnuson J."/>
            <person name="Mondo S."/>
            <person name="Nolan M."/>
            <person name="Ohm R."/>
            <person name="Pangilinan J."/>
            <person name="Park H.-J."/>
            <person name="Ramirez L."/>
            <person name="Alfaro M."/>
            <person name="Sun H."/>
            <person name="Tritt A."/>
            <person name="Yoshinaga Y."/>
            <person name="Zwiers L.-H."/>
            <person name="Turgeon B."/>
            <person name="Goodwin S."/>
            <person name="Spatafora J."/>
            <person name="Crous P."/>
            <person name="Grigoriev I."/>
        </authorList>
    </citation>
    <scope>NUCLEOTIDE SEQUENCE</scope>
    <source>
        <strain evidence="9">CBS 122367</strain>
    </source>
</reference>
<feature type="transmembrane region" description="Helical" evidence="7">
    <location>
        <begin position="9"/>
        <end position="26"/>
    </location>
</feature>
<evidence type="ECO:0000256" key="2">
    <source>
        <dbReference type="ARBA" id="ARBA00007282"/>
    </source>
</evidence>
<dbReference type="GO" id="GO:0006629">
    <property type="term" value="P:lipid metabolic process"/>
    <property type="evidence" value="ECO:0007669"/>
    <property type="project" value="InterPro"/>
</dbReference>
<gene>
    <name evidence="9" type="ORF">K458DRAFT_481085</name>
</gene>
<evidence type="ECO:0000256" key="7">
    <source>
        <dbReference type="SAM" id="Phobius"/>
    </source>
</evidence>
<feature type="transmembrane region" description="Helical" evidence="7">
    <location>
        <begin position="306"/>
        <end position="324"/>
    </location>
</feature>
<dbReference type="Proteomes" id="UP000799291">
    <property type="component" value="Unassembled WGS sequence"/>
</dbReference>
<organism evidence="9 10">
    <name type="scientific">Lentithecium fluviatile CBS 122367</name>
    <dbReference type="NCBI Taxonomy" id="1168545"/>
    <lineage>
        <taxon>Eukaryota</taxon>
        <taxon>Fungi</taxon>
        <taxon>Dikarya</taxon>
        <taxon>Ascomycota</taxon>
        <taxon>Pezizomycotina</taxon>
        <taxon>Dothideomycetes</taxon>
        <taxon>Pleosporomycetidae</taxon>
        <taxon>Pleosporales</taxon>
        <taxon>Massarineae</taxon>
        <taxon>Lentitheciaceae</taxon>
        <taxon>Lentithecium</taxon>
    </lineage>
</organism>
<dbReference type="OrthoDB" id="1077582at2759"/>
<dbReference type="PANTHER" id="PTHR31595">
    <property type="entry name" value="LONG-CHAIN-ALCOHOL O-FATTY-ACYLTRANSFERASE 3-RELATED"/>
    <property type="match status" value="1"/>
</dbReference>
<accession>A0A6G1IJ90</accession>
<feature type="transmembrane region" description="Helical" evidence="7">
    <location>
        <begin position="377"/>
        <end position="396"/>
    </location>
</feature>
<evidence type="ECO:0000313" key="9">
    <source>
        <dbReference type="EMBL" id="KAF2678011.1"/>
    </source>
</evidence>